<dbReference type="EC" id="2.6.1.13" evidence="5 10"/>
<comment type="pathway">
    <text evidence="3 10">Amino-acid biosynthesis; L-proline biosynthesis; L-glutamate 5-semialdehyde from L-ornithine: step 1/1.</text>
</comment>
<dbReference type="GO" id="GO:0005759">
    <property type="term" value="C:mitochondrial matrix"/>
    <property type="evidence" value="ECO:0007669"/>
    <property type="project" value="UniProtKB-SubCell"/>
</dbReference>
<dbReference type="Gene3D" id="3.90.1150.10">
    <property type="entry name" value="Aspartate Aminotransferase, domain 1"/>
    <property type="match status" value="1"/>
</dbReference>
<name>A0AAF3F1E2_9BILA</name>
<dbReference type="CDD" id="cd00610">
    <property type="entry name" value="OAT_like"/>
    <property type="match status" value="1"/>
</dbReference>
<dbReference type="GO" id="GO:0010121">
    <property type="term" value="P:L-arginine catabolic process to proline via ornithine"/>
    <property type="evidence" value="ECO:0007669"/>
    <property type="project" value="TreeGrafter"/>
</dbReference>
<reference evidence="12" key="1">
    <citation type="submission" date="2024-02" db="UniProtKB">
        <authorList>
            <consortium name="WormBaseParasite"/>
        </authorList>
    </citation>
    <scope>IDENTIFICATION</scope>
</reference>
<organism evidence="11 12">
    <name type="scientific">Mesorhabditis belari</name>
    <dbReference type="NCBI Taxonomy" id="2138241"/>
    <lineage>
        <taxon>Eukaryota</taxon>
        <taxon>Metazoa</taxon>
        <taxon>Ecdysozoa</taxon>
        <taxon>Nematoda</taxon>
        <taxon>Chromadorea</taxon>
        <taxon>Rhabditida</taxon>
        <taxon>Rhabditina</taxon>
        <taxon>Rhabditomorpha</taxon>
        <taxon>Rhabditoidea</taxon>
        <taxon>Rhabditidae</taxon>
        <taxon>Mesorhabditinae</taxon>
        <taxon>Mesorhabditis</taxon>
    </lineage>
</organism>
<keyword evidence="8 9" id="KW-0663">Pyridoxal phosphate</keyword>
<comment type="similarity">
    <text evidence="4 9">Belongs to the class-III pyridoxal-phosphate-dependent aminotransferase family.</text>
</comment>
<comment type="subcellular location">
    <subcellularLocation>
        <location evidence="2">Mitochondrion matrix</location>
    </subcellularLocation>
</comment>
<dbReference type="SUPFAM" id="SSF53383">
    <property type="entry name" value="PLP-dependent transferases"/>
    <property type="match status" value="1"/>
</dbReference>
<comment type="cofactor">
    <cofactor evidence="1 10">
        <name>pyridoxal 5'-phosphate</name>
        <dbReference type="ChEBI" id="CHEBI:597326"/>
    </cofactor>
</comment>
<dbReference type="WBParaSite" id="MBELARI_LOCUS20312">
    <property type="protein sequence ID" value="MBELARI_LOCUS20312"/>
    <property type="gene ID" value="MBELARI_LOCUS20312"/>
</dbReference>
<evidence type="ECO:0000313" key="11">
    <source>
        <dbReference type="Proteomes" id="UP000887575"/>
    </source>
</evidence>
<evidence type="ECO:0000256" key="1">
    <source>
        <dbReference type="ARBA" id="ARBA00001933"/>
    </source>
</evidence>
<dbReference type="InterPro" id="IPR005814">
    <property type="entry name" value="Aminotrans_3"/>
</dbReference>
<keyword evidence="11" id="KW-1185">Reference proteome</keyword>
<dbReference type="InterPro" id="IPR049704">
    <property type="entry name" value="Aminotrans_3_PPA_site"/>
</dbReference>
<dbReference type="Proteomes" id="UP000887575">
    <property type="component" value="Unassembled WGS sequence"/>
</dbReference>
<dbReference type="InterPro" id="IPR015422">
    <property type="entry name" value="PyrdxlP-dep_Trfase_small"/>
</dbReference>
<accession>A0AAF3F1E2</accession>
<protein>
    <recommendedName>
        <fullName evidence="5 10">Ornithine aminotransferase</fullName>
        <ecNumber evidence="5 10">2.6.1.13</ecNumber>
    </recommendedName>
</protein>
<evidence type="ECO:0000256" key="9">
    <source>
        <dbReference type="RuleBase" id="RU003560"/>
    </source>
</evidence>
<evidence type="ECO:0000313" key="12">
    <source>
        <dbReference type="WBParaSite" id="MBELARI_LOCUS20312"/>
    </source>
</evidence>
<evidence type="ECO:0000256" key="5">
    <source>
        <dbReference type="ARBA" id="ARBA00012924"/>
    </source>
</evidence>
<dbReference type="Pfam" id="PF00202">
    <property type="entry name" value="Aminotran_3"/>
    <property type="match status" value="1"/>
</dbReference>
<dbReference type="AlphaFoldDB" id="A0AAF3F1E2"/>
<dbReference type="GO" id="GO:0042802">
    <property type="term" value="F:identical protein binding"/>
    <property type="evidence" value="ECO:0007669"/>
    <property type="project" value="TreeGrafter"/>
</dbReference>
<dbReference type="InterPro" id="IPR010164">
    <property type="entry name" value="Orn_aminotrans"/>
</dbReference>
<dbReference type="PANTHER" id="PTHR11986:SF18">
    <property type="entry name" value="ORNITHINE AMINOTRANSFERASE, MITOCHONDRIAL"/>
    <property type="match status" value="1"/>
</dbReference>
<evidence type="ECO:0000256" key="10">
    <source>
        <dbReference type="RuleBase" id="RU365036"/>
    </source>
</evidence>
<sequence length="431" mass="47781">MHKFIGYSARFGSFSANCGNGCKTGEKVLTSREIFAREAKYGAHNYAPLPVALTKGEGIYVWDVEGKRYIDCIAAYSAVNQGHCHPKLVKLMREECGKLTLTSRAFYNDYLGEYAEFITKMFKYDKVLPMNTGVEACETAVKLARRWAYDKKGVKKNEARVIFARNNFWGRSIAAVSASSDSQAYEGYGPFLPGFQQISYNDLRALEKEVEKPNTAAFMVEPIQGEAGVIVPTDGYLKAVQEICRNKNVLVIFDEVQSGLGRTGKMLAHYHEKNVRPDIVVLGKALSGGMYPVSAVLCDDEIMLNIKPGQHGSTYGGNPLGCKLAKAALEILVDEKLCENSAKMGNVLKKRLERLPTKIVKEVRGRGLFLAIVIDQNVCKAWDVCLKLKENGLLTKNTHGDTIRFTPPLVINQTQINEVGDIVEKTIKGFL</sequence>
<dbReference type="FunFam" id="3.40.640.10:FF:000011">
    <property type="entry name" value="Ornithine aminotransferase"/>
    <property type="match status" value="1"/>
</dbReference>
<dbReference type="PIRSF" id="PIRSF000521">
    <property type="entry name" value="Transaminase_4ab_Lys_Orn"/>
    <property type="match status" value="1"/>
</dbReference>
<proteinExistence type="inferred from homology"/>
<evidence type="ECO:0000256" key="3">
    <source>
        <dbReference type="ARBA" id="ARBA00004998"/>
    </source>
</evidence>
<keyword evidence="6 10" id="KW-0032">Aminotransferase</keyword>
<keyword evidence="7 10" id="KW-0808">Transferase</keyword>
<dbReference type="Gene3D" id="3.40.640.10">
    <property type="entry name" value="Type I PLP-dependent aspartate aminotransferase-like (Major domain)"/>
    <property type="match status" value="1"/>
</dbReference>
<dbReference type="PROSITE" id="PS00600">
    <property type="entry name" value="AA_TRANSFER_CLASS_3"/>
    <property type="match status" value="1"/>
</dbReference>
<dbReference type="InterPro" id="IPR050103">
    <property type="entry name" value="Class-III_PLP-dep_AT"/>
</dbReference>
<comment type="catalytic activity">
    <reaction evidence="10">
        <text>a 2-oxocarboxylate + L-ornithine = L-glutamate 5-semialdehyde + an L-alpha-amino acid</text>
        <dbReference type="Rhea" id="RHEA:13877"/>
        <dbReference type="ChEBI" id="CHEBI:35179"/>
        <dbReference type="ChEBI" id="CHEBI:46911"/>
        <dbReference type="ChEBI" id="CHEBI:58066"/>
        <dbReference type="ChEBI" id="CHEBI:59869"/>
        <dbReference type="EC" id="2.6.1.13"/>
    </reaction>
</comment>
<dbReference type="PANTHER" id="PTHR11986">
    <property type="entry name" value="AMINOTRANSFERASE CLASS III"/>
    <property type="match status" value="1"/>
</dbReference>
<evidence type="ECO:0000256" key="8">
    <source>
        <dbReference type="ARBA" id="ARBA00022898"/>
    </source>
</evidence>
<evidence type="ECO:0000256" key="4">
    <source>
        <dbReference type="ARBA" id="ARBA00008954"/>
    </source>
</evidence>
<dbReference type="GO" id="GO:0030170">
    <property type="term" value="F:pyridoxal phosphate binding"/>
    <property type="evidence" value="ECO:0007669"/>
    <property type="project" value="InterPro"/>
</dbReference>
<evidence type="ECO:0000256" key="2">
    <source>
        <dbReference type="ARBA" id="ARBA00004305"/>
    </source>
</evidence>
<evidence type="ECO:0000256" key="6">
    <source>
        <dbReference type="ARBA" id="ARBA00022576"/>
    </source>
</evidence>
<evidence type="ECO:0000256" key="7">
    <source>
        <dbReference type="ARBA" id="ARBA00022679"/>
    </source>
</evidence>
<dbReference type="GO" id="GO:0019544">
    <property type="term" value="P:L-arginine catabolic process to L-glutamate"/>
    <property type="evidence" value="ECO:0007669"/>
    <property type="project" value="TreeGrafter"/>
</dbReference>
<dbReference type="InterPro" id="IPR015424">
    <property type="entry name" value="PyrdxlP-dep_Trfase"/>
</dbReference>
<dbReference type="GO" id="GO:0004587">
    <property type="term" value="F:ornithine aminotransferase activity"/>
    <property type="evidence" value="ECO:0007669"/>
    <property type="project" value="UniProtKB-EC"/>
</dbReference>
<dbReference type="InterPro" id="IPR015421">
    <property type="entry name" value="PyrdxlP-dep_Trfase_major"/>
</dbReference>
<dbReference type="FunFam" id="3.90.1150.10:FF:000152">
    <property type="entry name" value="Ornithine aminotransferase"/>
    <property type="match status" value="1"/>
</dbReference>
<dbReference type="NCBIfam" id="TIGR01885">
    <property type="entry name" value="Orn_aminotrans"/>
    <property type="match status" value="1"/>
</dbReference>